<keyword evidence="2" id="KW-1185">Reference proteome</keyword>
<reference evidence="1" key="1">
    <citation type="submission" date="2023-08" db="EMBL/GenBank/DDBJ databases">
        <title>Complete genome sequence of Sinorhizobium chiapanecum ITTG S70 isolated from Acaciella angustissima nodules in Chiapas-Mexico.</title>
        <authorList>
            <person name="Rincon-Rosales R."/>
            <person name="Rogel M.A."/>
            <person name="Rincon-Medina C.I."/>
            <person name="Guerrero G."/>
            <person name="Manzano-Gomez L.A."/>
            <person name="Lopez-Lopez A."/>
            <person name="Rincon Molina F.A."/>
            <person name="Martinez-Romero E."/>
        </authorList>
    </citation>
    <scope>NUCLEOTIDE SEQUENCE</scope>
    <source>
        <strain evidence="1">ITTG S70</strain>
        <plasmid evidence="1">pSchITTGS70b</plasmid>
    </source>
</reference>
<protein>
    <recommendedName>
        <fullName evidence="3">Alpha/beta hydrolase</fullName>
    </recommendedName>
</protein>
<evidence type="ECO:0008006" key="3">
    <source>
        <dbReference type="Google" id="ProtNLM"/>
    </source>
</evidence>
<gene>
    <name evidence="1" type="ORF">RB548_21975</name>
</gene>
<keyword evidence="1" id="KW-0614">Plasmid</keyword>
<organism evidence="1 2">
    <name type="scientific">Sinorhizobium chiapasense</name>
    <dbReference type="NCBI Taxonomy" id="501572"/>
    <lineage>
        <taxon>Bacteria</taxon>
        <taxon>Pseudomonadati</taxon>
        <taxon>Pseudomonadota</taxon>
        <taxon>Alphaproteobacteria</taxon>
        <taxon>Hyphomicrobiales</taxon>
        <taxon>Rhizobiaceae</taxon>
        <taxon>Sinorhizobium/Ensifer group</taxon>
        <taxon>Sinorhizobium</taxon>
    </lineage>
</organism>
<dbReference type="PROSITE" id="PS51318">
    <property type="entry name" value="TAT"/>
    <property type="match status" value="1"/>
</dbReference>
<dbReference type="RefSeq" id="WP_331375408.1">
    <property type="nucleotide sequence ID" value="NZ_CP133150.1"/>
</dbReference>
<dbReference type="SUPFAM" id="SSF53474">
    <property type="entry name" value="alpha/beta-Hydrolases"/>
    <property type="match status" value="1"/>
</dbReference>
<dbReference type="Proteomes" id="UP001432360">
    <property type="component" value="Plasmid pSchITTGS70b"/>
</dbReference>
<accession>A0ABZ2BFR3</accession>
<geneLocation type="plasmid" evidence="1 2">
    <name>pSchITTGS70b</name>
</geneLocation>
<sequence length="321" mass="35833">MISMSMLDRREMLKVCWAAALATVLPRSARATPLKLLFVHGRGQGGSNPIDLKTTWLNTLNEGAAAIGREVPSNLEIAFPFYGDVLDEFVRQSQLPLPSEIHSRGDASQEDFLEFQADMAKEIRLRAGITDEQINEEFDPTTRERGPENWEWVQAIIRAIDRNATGLSQRSLETFMRDVYLYTTNFVVKDTIDAVVTKELTRQPTIVVGHSLGSVVAYNVLKSDENLSVPLYVSLGCPLGIRAVVKQMRPVTYPKAVTDWFNAFDRRDVVALYPLDTANFPVTPAIENYDSVDNKTDNRHGIVGYLNDKSVAERILTAVGA</sequence>
<dbReference type="InterPro" id="IPR006311">
    <property type="entry name" value="TAT_signal"/>
</dbReference>
<name>A0ABZ2BFR3_9HYPH</name>
<evidence type="ECO:0000313" key="1">
    <source>
        <dbReference type="EMBL" id="WVT06344.1"/>
    </source>
</evidence>
<dbReference type="EMBL" id="CP133150">
    <property type="protein sequence ID" value="WVT06344.1"/>
    <property type="molecule type" value="Genomic_DNA"/>
</dbReference>
<evidence type="ECO:0000313" key="2">
    <source>
        <dbReference type="Proteomes" id="UP001432360"/>
    </source>
</evidence>
<dbReference type="Gene3D" id="3.40.50.1820">
    <property type="entry name" value="alpha/beta hydrolase"/>
    <property type="match status" value="1"/>
</dbReference>
<proteinExistence type="predicted"/>
<dbReference type="InterPro" id="IPR029058">
    <property type="entry name" value="AB_hydrolase_fold"/>
</dbReference>